<keyword evidence="2 6" id="KW-0547">Nucleotide-binding</keyword>
<keyword evidence="1 6" id="KW-0963">Cytoplasm</keyword>
<comment type="similarity">
    <text evidence="6">Belongs to the SMC family.</text>
</comment>
<feature type="coiled-coil region" evidence="6">
    <location>
        <begin position="360"/>
        <end position="387"/>
    </location>
</feature>
<evidence type="ECO:0000256" key="6">
    <source>
        <dbReference type="HAMAP-Rule" id="MF_01894"/>
    </source>
</evidence>
<accession>A0A948RRG2</accession>
<feature type="compositionally biased region" description="Low complexity" evidence="7">
    <location>
        <begin position="1184"/>
        <end position="1196"/>
    </location>
</feature>
<dbReference type="EMBL" id="JAHJDP010000012">
    <property type="protein sequence ID" value="MBU2689630.1"/>
    <property type="molecule type" value="Genomic_DNA"/>
</dbReference>
<dbReference type="SUPFAM" id="SSF75553">
    <property type="entry name" value="Smc hinge domain"/>
    <property type="match status" value="1"/>
</dbReference>
<comment type="subcellular location">
    <subcellularLocation>
        <location evidence="6">Cytoplasm</location>
    </subcellularLocation>
</comment>
<dbReference type="GO" id="GO:0003677">
    <property type="term" value="F:DNA binding"/>
    <property type="evidence" value="ECO:0007669"/>
    <property type="project" value="UniProtKB-UniRule"/>
</dbReference>
<dbReference type="GO" id="GO:0005694">
    <property type="term" value="C:chromosome"/>
    <property type="evidence" value="ECO:0007669"/>
    <property type="project" value="InterPro"/>
</dbReference>
<evidence type="ECO:0000256" key="2">
    <source>
        <dbReference type="ARBA" id="ARBA00022741"/>
    </source>
</evidence>
<dbReference type="InterPro" id="IPR003395">
    <property type="entry name" value="RecF/RecN/SMC_N"/>
</dbReference>
<comment type="domain">
    <text evidence="6">Contains large globular domains required for ATP hydrolysis at each terminus and a third globular domain forming a flexible hinge near the middle of the molecule. These domains are separated by coiled-coil structures.</text>
</comment>
<dbReference type="InterPro" id="IPR024704">
    <property type="entry name" value="SMC"/>
</dbReference>
<evidence type="ECO:0000256" key="7">
    <source>
        <dbReference type="SAM" id="MobiDB-lite"/>
    </source>
</evidence>
<evidence type="ECO:0000313" key="10">
    <source>
        <dbReference type="Proteomes" id="UP000777784"/>
    </source>
</evidence>
<dbReference type="SUPFAM" id="SSF52540">
    <property type="entry name" value="P-loop containing nucleoside triphosphate hydrolases"/>
    <property type="match status" value="1"/>
</dbReference>
<reference evidence="9" key="1">
    <citation type="submission" date="2021-05" db="EMBL/GenBank/DDBJ databases">
        <title>Energy efficiency and biological interactions define the core microbiome of deep oligotrophic groundwater.</title>
        <authorList>
            <person name="Mehrshad M."/>
            <person name="Lopez-Fernandez M."/>
            <person name="Bell E."/>
            <person name="Bernier-Latmani R."/>
            <person name="Bertilsson S."/>
            <person name="Dopson M."/>
        </authorList>
    </citation>
    <scope>NUCLEOTIDE SEQUENCE</scope>
    <source>
        <strain evidence="9">Modern_marine.mb.64</strain>
    </source>
</reference>
<dbReference type="Pfam" id="PF06470">
    <property type="entry name" value="SMC_hinge"/>
    <property type="match status" value="1"/>
</dbReference>
<feature type="coiled-coil region" evidence="6">
    <location>
        <begin position="444"/>
        <end position="485"/>
    </location>
</feature>
<dbReference type="GO" id="GO:0030261">
    <property type="term" value="P:chromosome condensation"/>
    <property type="evidence" value="ECO:0007669"/>
    <property type="project" value="InterPro"/>
</dbReference>
<dbReference type="GO" id="GO:0007062">
    <property type="term" value="P:sister chromatid cohesion"/>
    <property type="evidence" value="ECO:0007669"/>
    <property type="project" value="InterPro"/>
</dbReference>
<gene>
    <name evidence="6 9" type="primary">smc</name>
    <name evidence="9" type="ORF">KJ970_01765</name>
</gene>
<protein>
    <recommendedName>
        <fullName evidence="6">Chromosome partition protein Smc</fullName>
    </recommendedName>
</protein>
<dbReference type="GO" id="GO:0005524">
    <property type="term" value="F:ATP binding"/>
    <property type="evidence" value="ECO:0007669"/>
    <property type="project" value="UniProtKB-UniRule"/>
</dbReference>
<dbReference type="PANTHER" id="PTHR43977">
    <property type="entry name" value="STRUCTURAL MAINTENANCE OF CHROMOSOMES PROTEIN 3"/>
    <property type="match status" value="1"/>
</dbReference>
<feature type="binding site" evidence="6">
    <location>
        <begin position="32"/>
        <end position="39"/>
    </location>
    <ligand>
        <name>ATP</name>
        <dbReference type="ChEBI" id="CHEBI:30616"/>
    </ligand>
</feature>
<organism evidence="9 10">
    <name type="scientific">Eiseniibacteriota bacterium</name>
    <dbReference type="NCBI Taxonomy" id="2212470"/>
    <lineage>
        <taxon>Bacteria</taxon>
        <taxon>Candidatus Eiseniibacteriota</taxon>
    </lineage>
</organism>
<comment type="subunit">
    <text evidence="6">Homodimer.</text>
</comment>
<proteinExistence type="inferred from homology"/>
<dbReference type="GO" id="GO:0006260">
    <property type="term" value="P:DNA replication"/>
    <property type="evidence" value="ECO:0007669"/>
    <property type="project" value="UniProtKB-UniRule"/>
</dbReference>
<evidence type="ECO:0000259" key="8">
    <source>
        <dbReference type="SMART" id="SM00968"/>
    </source>
</evidence>
<keyword evidence="4 6" id="KW-0175">Coiled coil</keyword>
<evidence type="ECO:0000256" key="3">
    <source>
        <dbReference type="ARBA" id="ARBA00022840"/>
    </source>
</evidence>
<dbReference type="GO" id="GO:0005737">
    <property type="term" value="C:cytoplasm"/>
    <property type="evidence" value="ECO:0007669"/>
    <property type="project" value="UniProtKB-SubCell"/>
</dbReference>
<keyword evidence="3 6" id="KW-0067">ATP-binding</keyword>
<evidence type="ECO:0000256" key="1">
    <source>
        <dbReference type="ARBA" id="ARBA00022490"/>
    </source>
</evidence>
<dbReference type="SMART" id="SM00968">
    <property type="entry name" value="SMC_hinge"/>
    <property type="match status" value="1"/>
</dbReference>
<name>A0A948RRG2_UNCEI</name>
<dbReference type="GO" id="GO:0016887">
    <property type="term" value="F:ATP hydrolysis activity"/>
    <property type="evidence" value="ECO:0007669"/>
    <property type="project" value="InterPro"/>
</dbReference>
<comment type="caution">
    <text evidence="9">The sequence shown here is derived from an EMBL/GenBank/DDBJ whole genome shotgun (WGS) entry which is preliminary data.</text>
</comment>
<dbReference type="Proteomes" id="UP000777784">
    <property type="component" value="Unassembled WGS sequence"/>
</dbReference>
<feature type="coiled-coil region" evidence="6">
    <location>
        <begin position="673"/>
        <end position="917"/>
    </location>
</feature>
<feature type="region of interest" description="Disordered" evidence="7">
    <location>
        <begin position="1183"/>
        <end position="1206"/>
    </location>
</feature>
<dbReference type="InterPro" id="IPR010935">
    <property type="entry name" value="SMC_hinge"/>
</dbReference>
<dbReference type="PIRSF" id="PIRSF005719">
    <property type="entry name" value="SMC"/>
    <property type="match status" value="1"/>
</dbReference>
<dbReference type="InterPro" id="IPR036277">
    <property type="entry name" value="SMC_hinge_sf"/>
</dbReference>
<dbReference type="Gene3D" id="3.40.50.300">
    <property type="entry name" value="P-loop containing nucleotide triphosphate hydrolases"/>
    <property type="match status" value="2"/>
</dbReference>
<dbReference type="Gene3D" id="1.20.1060.20">
    <property type="match status" value="1"/>
</dbReference>
<evidence type="ECO:0000256" key="5">
    <source>
        <dbReference type="ARBA" id="ARBA00023125"/>
    </source>
</evidence>
<comment type="function">
    <text evidence="6">Required for chromosome condensation and partitioning.</text>
</comment>
<dbReference type="Pfam" id="PF02463">
    <property type="entry name" value="SMC_N"/>
    <property type="match status" value="1"/>
</dbReference>
<dbReference type="InterPro" id="IPR011890">
    <property type="entry name" value="SMC_prok"/>
</dbReference>
<dbReference type="NCBIfam" id="TIGR02168">
    <property type="entry name" value="SMC_prok_B"/>
    <property type="match status" value="1"/>
</dbReference>
<feature type="domain" description="SMC hinge" evidence="8">
    <location>
        <begin position="522"/>
        <end position="636"/>
    </location>
</feature>
<dbReference type="GO" id="GO:0007059">
    <property type="term" value="P:chromosome segregation"/>
    <property type="evidence" value="ECO:0007669"/>
    <property type="project" value="UniProtKB-UniRule"/>
</dbReference>
<feature type="compositionally biased region" description="Basic and acidic residues" evidence="7">
    <location>
        <begin position="1197"/>
        <end position="1206"/>
    </location>
</feature>
<dbReference type="InterPro" id="IPR027417">
    <property type="entry name" value="P-loop_NTPase"/>
</dbReference>
<keyword evidence="5 6" id="KW-0238">DNA-binding</keyword>
<feature type="coiled-coil region" evidence="6">
    <location>
        <begin position="181"/>
        <end position="208"/>
    </location>
</feature>
<sequence>MFVEKLEFFGFKSFAQKTEMRFSPGLTGIVGPNGCGKSNVCDAFRWVLGEQNIRQIRGDSLQDVIFNGTRDVRPLGMAEVTITLNNQDGRLPIEFEHVAIRRRVFRSGESQFFINGTACRLKDIKTLFLDTGLGSFAYSVITRDMIDIVLSERDEARRNLFEEASGITRYKARRRETILKLDATERNLTRLQDILDVEEREMRSLARQVGKTRRYQRLRDRIRSLDLLRSHRLWEDLQHREAGMGDAHGEEARRRISLEAEISQKDARVETIQTMLLEKDREGEHLQSTLDEQQERVRTSSERILILRERGESLSGRIHSLGERMQGERRRREHAMERLGDLKPRQEIVEAEWKERDKEAKQAEEILNALDKQLKETKIELGRGQQKGLEGLEQEAQLRSMWMKTVERKEGFLKSIENIGRQRAALQERYDKIFSERELDAGKLGALKEEQEAAQENVEDADRQKQEQADLREKFSQRSAELQREWAAADSRLHLLEEQRRTFEGHLTGVRRLLEAAPDRFPGVRGALGDLVTVSPQWAGPVGLAMGEMVSWIVVDDLKTASAAMEWLREEGLGAVTFLPLDSLSSPSSELDSKDSLPIDALSASAEIRPIVTFLRTWICCVNSDEELPAPAQREAGRVWISATGRVHGASGWIRAAGAAVPGEDILRRGPAIIELQRQTEALEVERTALEERTEQLDRDVKALDVRYRELKDRLADLDRRVIVTERRVSEQDLELRILGAEKERLTNEEGELQEGVAATSHDLEGLAARREVLKRQEKNAEEELGHLSTLVRELEDKREAQQSRASEHRLETMRREGVLREVSSEVSRLEEECERLEASLTSMKTEEVECHREREEAHKELEELTRSIEILIRDRESQVKVLNDHRGERSRSQDELMGLEKEMRSLRSNLTQVQDTLREREVRLTQIQGEREQIRQSVLQEHQLDLGKPLPDPLPWSEEETALSEEAVDESLRGLRLRMNQLGPVNLLAITDYDEKKKHVLYLRDQRQDLDSARASLLEAIEKINTRARELFLETFGQVQEHFQGTFQSLFPGGEARLVLADDDPLEAEIDIQARPRGKKLESIRLLSTGERTLTATALLFALYLVKPSPFCILDEVDAPLDDPNTNRFIGMMRHFSHRTQFVLITHNKRTMEAGDVLYGVTMEELGISKIVSVRLREAQDFASDAPGPESSPPDGDSRPPETAS</sequence>
<dbReference type="AlphaFoldDB" id="A0A948RRG2"/>
<dbReference type="HAMAP" id="MF_01894">
    <property type="entry name" value="Smc_prok"/>
    <property type="match status" value="1"/>
</dbReference>
<evidence type="ECO:0000313" key="9">
    <source>
        <dbReference type="EMBL" id="MBU2689630.1"/>
    </source>
</evidence>
<evidence type="ECO:0000256" key="4">
    <source>
        <dbReference type="ARBA" id="ARBA00023054"/>
    </source>
</evidence>